<comment type="caution">
    <text evidence="4">The sequence shown here is derived from an EMBL/GenBank/DDBJ whole genome shotgun (WGS) entry which is preliminary data.</text>
</comment>
<keyword evidence="2" id="KW-0106">Calcium</keyword>
<reference evidence="4 5" key="1">
    <citation type="submission" date="2023-11" db="EMBL/GenBank/DDBJ databases">
        <title>Dfirmibasis_genome.</title>
        <authorList>
            <person name="Edelbroek B."/>
            <person name="Kjellin J."/>
            <person name="Jerlstrom-Hultqvist J."/>
            <person name="Soderbom F."/>
        </authorList>
    </citation>
    <scope>NUCLEOTIDE SEQUENCE [LARGE SCALE GENOMIC DNA]</scope>
    <source>
        <strain evidence="4 5">TNS-C-14</strain>
    </source>
</reference>
<keyword evidence="5" id="KW-1185">Reference proteome</keyword>
<dbReference type="PRINTS" id="PR00360">
    <property type="entry name" value="C2DOMAIN"/>
</dbReference>
<dbReference type="EMBL" id="JAVFKY010000003">
    <property type="protein sequence ID" value="KAK5579786.1"/>
    <property type="molecule type" value="Genomic_DNA"/>
</dbReference>
<dbReference type="GO" id="GO:0005509">
    <property type="term" value="F:calcium ion binding"/>
    <property type="evidence" value="ECO:0007669"/>
    <property type="project" value="TreeGrafter"/>
</dbReference>
<dbReference type="SUPFAM" id="SSF49562">
    <property type="entry name" value="C2 domain (Calcium/lipid-binding domain, CaLB)"/>
    <property type="match status" value="1"/>
</dbReference>
<organism evidence="4 5">
    <name type="scientific">Dictyostelium firmibasis</name>
    <dbReference type="NCBI Taxonomy" id="79012"/>
    <lineage>
        <taxon>Eukaryota</taxon>
        <taxon>Amoebozoa</taxon>
        <taxon>Evosea</taxon>
        <taxon>Eumycetozoa</taxon>
        <taxon>Dictyostelia</taxon>
        <taxon>Dictyosteliales</taxon>
        <taxon>Dictyosteliaceae</taxon>
        <taxon>Dictyostelium</taxon>
    </lineage>
</organism>
<proteinExistence type="predicted"/>
<dbReference type="PANTHER" id="PTHR45911:SF4">
    <property type="entry name" value="MULTIPLE C2 AND TRANSMEMBRANE DOMAIN-CONTAINING PROTEIN"/>
    <property type="match status" value="1"/>
</dbReference>
<dbReference type="SMART" id="SM00239">
    <property type="entry name" value="C2"/>
    <property type="match status" value="1"/>
</dbReference>
<gene>
    <name evidence="4" type="ORF">RB653_009473</name>
</gene>
<dbReference type="GO" id="GO:0016020">
    <property type="term" value="C:membrane"/>
    <property type="evidence" value="ECO:0007669"/>
    <property type="project" value="TreeGrafter"/>
</dbReference>
<accession>A0AAN7YVF2</accession>
<evidence type="ECO:0000256" key="1">
    <source>
        <dbReference type="ARBA" id="ARBA00022723"/>
    </source>
</evidence>
<dbReference type="AlphaFoldDB" id="A0AAN7YVF2"/>
<feature type="domain" description="C2" evidence="3">
    <location>
        <begin position="35"/>
        <end position="167"/>
    </location>
</feature>
<evidence type="ECO:0000259" key="3">
    <source>
        <dbReference type="PROSITE" id="PS50004"/>
    </source>
</evidence>
<name>A0AAN7YVF2_9MYCE</name>
<dbReference type="PROSITE" id="PS50004">
    <property type="entry name" value="C2"/>
    <property type="match status" value="1"/>
</dbReference>
<dbReference type="Proteomes" id="UP001344447">
    <property type="component" value="Unassembled WGS sequence"/>
</dbReference>
<evidence type="ECO:0000313" key="4">
    <source>
        <dbReference type="EMBL" id="KAK5579786.1"/>
    </source>
</evidence>
<evidence type="ECO:0000313" key="5">
    <source>
        <dbReference type="Proteomes" id="UP001344447"/>
    </source>
</evidence>
<dbReference type="PANTHER" id="PTHR45911">
    <property type="entry name" value="C2 DOMAIN-CONTAINING PROTEIN"/>
    <property type="match status" value="1"/>
</dbReference>
<evidence type="ECO:0000256" key="2">
    <source>
        <dbReference type="ARBA" id="ARBA00022837"/>
    </source>
</evidence>
<protein>
    <recommendedName>
        <fullName evidence="3">C2 domain-containing protein</fullName>
    </recommendedName>
</protein>
<dbReference type="InterPro" id="IPR000008">
    <property type="entry name" value="C2_dom"/>
</dbReference>
<keyword evidence="1" id="KW-0479">Metal-binding</keyword>
<dbReference type="Pfam" id="PF00168">
    <property type="entry name" value="C2"/>
    <property type="match status" value="1"/>
</dbReference>
<dbReference type="Gene3D" id="2.60.40.150">
    <property type="entry name" value="C2 domain"/>
    <property type="match status" value="1"/>
</dbReference>
<dbReference type="CDD" id="cd00030">
    <property type="entry name" value="C2"/>
    <property type="match status" value="1"/>
</dbReference>
<sequence>MSGNIYMDIISSQVSQGNFGGKNGQFGYLAKDKSRKEKKLSKAKYSESSPKKRTEEKYECDINIIDGTVAEATDSNGLSDPFIIIWSVDRDGHPDKSLYKSKVCKKTLTPVWNEIGVFKMKPSYESLIVELWDHDLLSANDFIGRATISVVGLNSFYRFNDKISVYDDKKSTPSGTVTLKISKTSKGSNFSSCV</sequence>
<dbReference type="InterPro" id="IPR035892">
    <property type="entry name" value="C2_domain_sf"/>
</dbReference>